<dbReference type="GO" id="GO:0005737">
    <property type="term" value="C:cytoplasm"/>
    <property type="evidence" value="ECO:0007669"/>
    <property type="project" value="UniProtKB-SubCell"/>
</dbReference>
<feature type="compositionally biased region" description="Acidic residues" evidence="6">
    <location>
        <begin position="683"/>
        <end position="704"/>
    </location>
</feature>
<feature type="compositionally biased region" description="Acidic residues" evidence="6">
    <location>
        <begin position="783"/>
        <end position="792"/>
    </location>
</feature>
<evidence type="ECO:0000313" key="9">
    <source>
        <dbReference type="EMBL" id="ORZ33739.1"/>
    </source>
</evidence>
<dbReference type="STRING" id="765915.A0A1Y2HGS0"/>
<dbReference type="Gene3D" id="2.30.310.10">
    <property type="entry name" value="ibrinogen binding protein from staphylococcus aureus domain"/>
    <property type="match status" value="1"/>
</dbReference>
<dbReference type="GO" id="GO:1990112">
    <property type="term" value="C:RQC complex"/>
    <property type="evidence" value="ECO:0007669"/>
    <property type="project" value="TreeGrafter"/>
</dbReference>
<feature type="compositionally biased region" description="Acidic residues" evidence="6">
    <location>
        <begin position="715"/>
        <end position="724"/>
    </location>
</feature>
<dbReference type="FunFam" id="2.30.310.10:FF:000003">
    <property type="entry name" value="Zinc knuckle domain containing protein"/>
    <property type="match status" value="1"/>
</dbReference>
<feature type="domain" description="NFACT protein C-terminal" evidence="8">
    <location>
        <begin position="982"/>
        <end position="1082"/>
    </location>
</feature>
<dbReference type="InterPro" id="IPR008532">
    <property type="entry name" value="NFACT_RNA-bd"/>
</dbReference>
<feature type="compositionally biased region" description="Basic residues" evidence="6">
    <location>
        <begin position="861"/>
        <end position="872"/>
    </location>
</feature>
<evidence type="ECO:0000256" key="2">
    <source>
        <dbReference type="ARBA" id="ARBA00008318"/>
    </source>
</evidence>
<dbReference type="InterPro" id="IPR021846">
    <property type="entry name" value="NFACT-C"/>
</dbReference>
<dbReference type="InterPro" id="IPR051608">
    <property type="entry name" value="RQC_Subunit_NEMF"/>
</dbReference>
<feature type="region of interest" description="Disordered" evidence="6">
    <location>
        <begin position="415"/>
        <end position="435"/>
    </location>
</feature>
<dbReference type="Pfam" id="PF05833">
    <property type="entry name" value="NFACT_N"/>
    <property type="match status" value="1"/>
</dbReference>
<feature type="region of interest" description="Disordered" evidence="6">
    <location>
        <begin position="651"/>
        <end position="979"/>
    </location>
</feature>
<feature type="compositionally biased region" description="Polar residues" evidence="6">
    <location>
        <begin position="770"/>
        <end position="781"/>
    </location>
</feature>
<dbReference type="Proteomes" id="UP000193411">
    <property type="component" value="Unassembled WGS sequence"/>
</dbReference>
<protein>
    <recommendedName>
        <fullName evidence="5">Ribosome quality control complex subunit 2</fullName>
    </recommendedName>
</protein>
<feature type="compositionally biased region" description="Basic and acidic residues" evidence="6">
    <location>
        <begin position="651"/>
        <end position="662"/>
    </location>
</feature>
<feature type="compositionally biased region" description="Basic and acidic residues" evidence="6">
    <location>
        <begin position="905"/>
        <end position="923"/>
    </location>
</feature>
<feature type="compositionally biased region" description="Acidic residues" evidence="6">
    <location>
        <begin position="750"/>
        <end position="761"/>
    </location>
</feature>
<dbReference type="PANTHER" id="PTHR15239:SF6">
    <property type="entry name" value="RIBOSOME QUALITY CONTROL COMPLEX SUBUNIT NEMF"/>
    <property type="match status" value="1"/>
</dbReference>
<feature type="compositionally biased region" description="Acidic residues" evidence="6">
    <location>
        <begin position="956"/>
        <end position="967"/>
    </location>
</feature>
<keyword evidence="3" id="KW-0963">Cytoplasm</keyword>
<evidence type="ECO:0000256" key="3">
    <source>
        <dbReference type="ARBA" id="ARBA00022490"/>
    </source>
</evidence>
<evidence type="ECO:0000256" key="4">
    <source>
        <dbReference type="ARBA" id="ARBA00023054"/>
    </source>
</evidence>
<organism evidence="9 10">
    <name type="scientific">Catenaria anguillulae PL171</name>
    <dbReference type="NCBI Taxonomy" id="765915"/>
    <lineage>
        <taxon>Eukaryota</taxon>
        <taxon>Fungi</taxon>
        <taxon>Fungi incertae sedis</taxon>
        <taxon>Blastocladiomycota</taxon>
        <taxon>Blastocladiomycetes</taxon>
        <taxon>Blastocladiales</taxon>
        <taxon>Catenariaceae</taxon>
        <taxon>Catenaria</taxon>
    </lineage>
</organism>
<keyword evidence="10" id="KW-1185">Reference proteome</keyword>
<evidence type="ECO:0000256" key="1">
    <source>
        <dbReference type="ARBA" id="ARBA00004496"/>
    </source>
</evidence>
<comment type="caution">
    <text evidence="9">The sequence shown here is derived from an EMBL/GenBank/DDBJ whole genome shotgun (WGS) entry which is preliminary data.</text>
</comment>
<evidence type="ECO:0000259" key="8">
    <source>
        <dbReference type="Pfam" id="PF11923"/>
    </source>
</evidence>
<accession>A0A1Y2HGS0</accession>
<feature type="compositionally biased region" description="Low complexity" evidence="6">
    <location>
        <begin position="705"/>
        <end position="714"/>
    </location>
</feature>
<dbReference type="GO" id="GO:0043023">
    <property type="term" value="F:ribosomal large subunit binding"/>
    <property type="evidence" value="ECO:0007669"/>
    <property type="project" value="TreeGrafter"/>
</dbReference>
<gene>
    <name evidence="9" type="ORF">BCR44DRAFT_1437509</name>
</gene>
<comment type="subcellular location">
    <subcellularLocation>
        <location evidence="1">Cytoplasm</location>
    </subcellularLocation>
</comment>
<dbReference type="Pfam" id="PF11923">
    <property type="entry name" value="NFACT-C"/>
    <property type="match status" value="1"/>
</dbReference>
<evidence type="ECO:0000256" key="5">
    <source>
        <dbReference type="ARBA" id="ARBA00070414"/>
    </source>
</evidence>
<dbReference type="AlphaFoldDB" id="A0A1Y2HGS0"/>
<name>A0A1Y2HGS0_9FUNG</name>
<reference evidence="9 10" key="1">
    <citation type="submission" date="2016-07" db="EMBL/GenBank/DDBJ databases">
        <title>Pervasive Adenine N6-methylation of Active Genes in Fungi.</title>
        <authorList>
            <consortium name="DOE Joint Genome Institute"/>
            <person name="Mondo S.J."/>
            <person name="Dannebaum R.O."/>
            <person name="Kuo R.C."/>
            <person name="Labutti K."/>
            <person name="Haridas S."/>
            <person name="Kuo A."/>
            <person name="Salamov A."/>
            <person name="Ahrendt S.R."/>
            <person name="Lipzen A."/>
            <person name="Sullivan W."/>
            <person name="Andreopoulos W.B."/>
            <person name="Clum A."/>
            <person name="Lindquist E."/>
            <person name="Daum C."/>
            <person name="Ramamoorthy G.K."/>
            <person name="Gryganskyi A."/>
            <person name="Culley D."/>
            <person name="Magnuson J.K."/>
            <person name="James T.Y."/>
            <person name="O'Malley M.A."/>
            <person name="Stajich J.E."/>
            <person name="Spatafora J.W."/>
            <person name="Visel A."/>
            <person name="Grigoriev I.V."/>
        </authorList>
    </citation>
    <scope>NUCLEOTIDE SEQUENCE [LARGE SCALE GENOMIC DNA]</scope>
    <source>
        <strain evidence="9 10">PL171</strain>
    </source>
</reference>
<dbReference type="OrthoDB" id="207084at2759"/>
<dbReference type="Pfam" id="PF05670">
    <property type="entry name" value="NFACT-R_1"/>
    <property type="match status" value="1"/>
</dbReference>
<evidence type="ECO:0000313" key="10">
    <source>
        <dbReference type="Proteomes" id="UP000193411"/>
    </source>
</evidence>
<feature type="compositionally biased region" description="Basic and acidic residues" evidence="6">
    <location>
        <begin position="931"/>
        <end position="941"/>
    </location>
</feature>
<evidence type="ECO:0000256" key="6">
    <source>
        <dbReference type="SAM" id="MobiDB-lite"/>
    </source>
</evidence>
<comment type="similarity">
    <text evidence="2">Belongs to the NEMF family.</text>
</comment>
<dbReference type="GO" id="GO:0000049">
    <property type="term" value="F:tRNA binding"/>
    <property type="evidence" value="ECO:0007669"/>
    <property type="project" value="TreeGrafter"/>
</dbReference>
<proteinExistence type="inferred from homology"/>
<keyword evidence="4" id="KW-0175">Coiled coil</keyword>
<dbReference type="PANTHER" id="PTHR15239">
    <property type="entry name" value="NUCLEAR EXPORT MEDIATOR FACTOR NEMF"/>
    <property type="match status" value="1"/>
</dbReference>
<feature type="domain" description="NFACT RNA-binding" evidence="7">
    <location>
        <begin position="491"/>
        <end position="628"/>
    </location>
</feature>
<dbReference type="EMBL" id="MCFL01000033">
    <property type="protein sequence ID" value="ORZ33739.1"/>
    <property type="molecule type" value="Genomic_DNA"/>
</dbReference>
<dbReference type="GO" id="GO:0072344">
    <property type="term" value="P:rescue of stalled ribosome"/>
    <property type="evidence" value="ECO:0007669"/>
    <property type="project" value="TreeGrafter"/>
</dbReference>
<dbReference type="GO" id="GO:1990116">
    <property type="term" value="P:ribosome-associated ubiquitin-dependent protein catabolic process"/>
    <property type="evidence" value="ECO:0007669"/>
    <property type="project" value="TreeGrafter"/>
</dbReference>
<sequence length="1106" mass="120781">MKSRFTALDIAAVAKDLQRCLGMRLQNVYDINAKTYLFKFGRPQEKQLVLVESGIRVHSTEFEREKPPQPSPFAMKLRKHIKQRRLTGVRQLGGRDRVLIFEFGGEPLAVMNFNLVCEFYASGNVVLTDGEWKIIAVLRVVKVNETDQYRVGSTLASVANYTPKPRLDLADPDTRQRLLELITANKKEQAKRLLANSSEYPTPIIEHALVSVGIKGNAKLKPDDLNLVLSALAIAEEMMSLPATTDSFKGYIYLTPDAQLYDDLQPFPLAQFADRSAAAGTLKEFDTFNAAADAYFSELESQRALQRVKAQEEAAKKKLEAFEREQAARVDSLMSAQEQAVKKAQVVEESAAIVDAAIQVINSALATGMDWIELEALVEEEKARGNPVAAVIEKLELEKNGVVLRLVDPWAVEDIEQDEEQEDDVSEGDDEESDDAEFLFDSDDEMTMMPIPLALQSAAKRIKQDLEAAAKQTANAAGLQKLRKAMWFERFHWFVSSEGYLVIGGRDMHQNELLVKRYLRPGDVYIHCDLHGAPSIIIKNMRGASTGGDGDKVKPAALGPKELAKDPSGGFPEIPPSTLAQAGNMALCLSKAWDSKTVTSAYWVWWHQVSKSAPTGEYLTTGSFMIRGRKNMLPPSQLVYGLGIVFRLDEESRESHKGERAPRRMLPGETSQVGGSGRVDGQGGEEEEEEEQFDEQDQGDDGADNAEAGVSAVGQEEEGEDVAAGEDAHDTEQNQPAPQPSLMAQLEQLMLDEDSDSDAVAENDREASNTKDQVAKVQSNDIPDVDEAEDGDTASTTQGQDEGKGKRGRISAAERRRLKKAAAAGSAATDSEPAYSPPVPATKKSKQQTQQQQQPANANVRGKKGKLKKAKSKYADQSDDDRELAMDLLKSNQGPQPKGKKEKRKAAQKEQQAEVTRLREEQRAAAAAIKAEMREQQRAERAAAQGEAAGPTADGAADEDEDDDEEAMATNNAENSADQISDLVDSLTGMPRVGDGLQYAVCMCAPYAALNNFKYKVKLTPGTMKKGKSAKLCVQIFQKAAAVAGGSGATKDESKAAEREAALIKAIPEPEWTMTMRAQVKVFAPQLSEVQKGGKSKGGKGGKAKK</sequence>
<evidence type="ECO:0000259" key="7">
    <source>
        <dbReference type="Pfam" id="PF05670"/>
    </source>
</evidence>
<feature type="compositionally biased region" description="Low complexity" evidence="6">
    <location>
        <begin position="942"/>
        <end position="955"/>
    </location>
</feature>